<dbReference type="AlphaFoldDB" id="A0A1G9BGK1"/>
<name>A0A1G9BGK1_9MICO</name>
<sequence>MASTAGNRRHIGARPGGVGERFRLARARSAPEPLAIGHVSRETCGTVRVRDPGLMELVRGLLPWETLSDGSANLHKVVMIAPAGESSWGSVPAPKSHRFGSAWAAWTRRRPQMSSGVLMFHVKRTLPHNGDRPKDQNYRHAGVLVKSLRPPWANHPARPHTADRGTRNSGWLRHEKHSKQPASSTAETVGSEDVSRETCGLSLRAGLGPGRSSAAPTPASVCRSGAELRLIWRFSPRQERSCGSKASSLRSRARPGRRGCG</sequence>
<feature type="compositionally biased region" description="Basic residues" evidence="1">
    <location>
        <begin position="251"/>
        <end position="261"/>
    </location>
</feature>
<dbReference type="Proteomes" id="UP000198701">
    <property type="component" value="Unassembled WGS sequence"/>
</dbReference>
<keyword evidence="3" id="KW-1185">Reference proteome</keyword>
<evidence type="ECO:0000313" key="3">
    <source>
        <dbReference type="Proteomes" id="UP000198701"/>
    </source>
</evidence>
<protein>
    <submittedName>
        <fullName evidence="2">Uncharacterized protein</fullName>
    </submittedName>
</protein>
<dbReference type="EMBL" id="FNFU01000005">
    <property type="protein sequence ID" value="SDK37975.1"/>
    <property type="molecule type" value="Genomic_DNA"/>
</dbReference>
<evidence type="ECO:0000313" key="2">
    <source>
        <dbReference type="EMBL" id="SDK37975.1"/>
    </source>
</evidence>
<accession>A0A1G9BGK1</accession>
<gene>
    <name evidence="2" type="ORF">SAMN05216282_105159</name>
</gene>
<organism evidence="2 3">
    <name type="scientific">Cryobacterium psychrotolerans</name>
    <dbReference type="NCBI Taxonomy" id="386301"/>
    <lineage>
        <taxon>Bacteria</taxon>
        <taxon>Bacillati</taxon>
        <taxon>Actinomycetota</taxon>
        <taxon>Actinomycetes</taxon>
        <taxon>Micrococcales</taxon>
        <taxon>Microbacteriaceae</taxon>
        <taxon>Cryobacterium</taxon>
    </lineage>
</organism>
<feature type="region of interest" description="Disordered" evidence="1">
    <location>
        <begin position="149"/>
        <end position="197"/>
    </location>
</feature>
<reference evidence="2 3" key="1">
    <citation type="submission" date="2016-10" db="EMBL/GenBank/DDBJ databases">
        <authorList>
            <person name="de Groot N.N."/>
        </authorList>
    </citation>
    <scope>NUCLEOTIDE SEQUENCE [LARGE SCALE GENOMIC DNA]</scope>
    <source>
        <strain evidence="2 3">CGMCC 1.5382</strain>
    </source>
</reference>
<feature type="region of interest" description="Disordered" evidence="1">
    <location>
        <begin position="237"/>
        <end position="261"/>
    </location>
</feature>
<proteinExistence type="predicted"/>
<evidence type="ECO:0000256" key="1">
    <source>
        <dbReference type="SAM" id="MobiDB-lite"/>
    </source>
</evidence>